<gene>
    <name evidence="1" type="ORF">ALAG00032_LOCUS9748</name>
</gene>
<reference evidence="1" key="1">
    <citation type="submission" date="2021-01" db="EMBL/GenBank/DDBJ databases">
        <authorList>
            <person name="Corre E."/>
            <person name="Pelletier E."/>
            <person name="Niang G."/>
            <person name="Scheremetjew M."/>
            <person name="Finn R."/>
            <person name="Kale V."/>
            <person name="Holt S."/>
            <person name="Cochrane G."/>
            <person name="Meng A."/>
            <person name="Brown T."/>
            <person name="Cohen L."/>
        </authorList>
    </citation>
    <scope>NUCLEOTIDE SEQUENCE</scope>
    <source>
        <strain evidence="1">CCMP1510</strain>
    </source>
</reference>
<name>A0A7S3K0K5_9STRA</name>
<organism evidence="1">
    <name type="scientific">Aureoumbra lagunensis</name>
    <dbReference type="NCBI Taxonomy" id="44058"/>
    <lineage>
        <taxon>Eukaryota</taxon>
        <taxon>Sar</taxon>
        <taxon>Stramenopiles</taxon>
        <taxon>Ochrophyta</taxon>
        <taxon>Pelagophyceae</taxon>
        <taxon>Pelagomonadales</taxon>
        <taxon>Aureoumbra</taxon>
    </lineage>
</organism>
<dbReference type="Pfam" id="PF10036">
    <property type="entry name" value="RLL"/>
    <property type="match status" value="1"/>
</dbReference>
<sequence length="228" mass="26101">MAHLASYTRMLESLEYPLELDVKDDQSIAMMISWLEDRKIRIWEIEERIPLRTAGPQWIEAFERYLNDLDCPHQDMERRVGFVLQQAVACAYEDGEDAFKADAEAWLMSQQQARIQEAEINQLATLLDLHNLSTDDALLRICAAAAHVADAKDNTTARTRHSFFQENPQLSLGFTTNNQDTDNIAKILRLFYLADLRNLQNNINAILVRAQHFVANPRTNTSLGKVGR</sequence>
<dbReference type="AlphaFoldDB" id="A0A7S3K0K5"/>
<proteinExistence type="predicted"/>
<evidence type="ECO:0000313" key="1">
    <source>
        <dbReference type="EMBL" id="CAE0368985.1"/>
    </source>
</evidence>
<dbReference type="InterPro" id="IPR019265">
    <property type="entry name" value="RTRAF"/>
</dbReference>
<accession>A0A7S3K0K5</accession>
<protein>
    <submittedName>
        <fullName evidence="1">Uncharacterized protein</fullName>
    </submittedName>
</protein>
<dbReference type="EMBL" id="HBIJ01014562">
    <property type="protein sequence ID" value="CAE0368985.1"/>
    <property type="molecule type" value="Transcribed_RNA"/>
</dbReference>
<dbReference type="PANTHER" id="PTHR15924">
    <property type="entry name" value="CLE"/>
    <property type="match status" value="1"/>
</dbReference>